<dbReference type="Pfam" id="PF04107">
    <property type="entry name" value="GCS2"/>
    <property type="match status" value="1"/>
</dbReference>
<dbReference type="HOGENOM" id="CLU_026610_1_1_11"/>
<dbReference type="PIRSF" id="PIRSF017901">
    <property type="entry name" value="GCL"/>
    <property type="match status" value="1"/>
</dbReference>
<accession>C7N311</accession>
<comment type="function">
    <text evidence="5">Catalyzes the synthesis of gamma-glutamylcysteine (gamma-GC).</text>
</comment>
<evidence type="ECO:0000256" key="5">
    <source>
        <dbReference type="PIRNR" id="PIRNR017901"/>
    </source>
</evidence>
<evidence type="ECO:0000313" key="7">
    <source>
        <dbReference type="Proteomes" id="UP000002026"/>
    </source>
</evidence>
<name>C7N311_SLAHD</name>
<keyword evidence="3 5" id="KW-0067">ATP-binding</keyword>
<dbReference type="GO" id="GO:0006750">
    <property type="term" value="P:glutathione biosynthetic process"/>
    <property type="evidence" value="ECO:0007669"/>
    <property type="project" value="UniProtKB-UniRule"/>
</dbReference>
<dbReference type="eggNOG" id="COG3572">
    <property type="taxonomic scope" value="Bacteria"/>
</dbReference>
<reference evidence="6 7" key="1">
    <citation type="journal article" date="2009" name="Stand. Genomic Sci.">
        <title>Complete genome sequence of Slackia heliotrinireducens type strain (RHS 1).</title>
        <authorList>
            <person name="Pukall R."/>
            <person name="Lapidus A."/>
            <person name="Nolan M."/>
            <person name="Copeland A."/>
            <person name="Glavina Del Rio T."/>
            <person name="Lucas S."/>
            <person name="Chen F."/>
            <person name="Tice H."/>
            <person name="Cheng J.F."/>
            <person name="Chertkov O."/>
            <person name="Bruce D."/>
            <person name="Goodwin L."/>
            <person name="Kuske C."/>
            <person name="Brettin T."/>
            <person name="Detter J.C."/>
            <person name="Han C."/>
            <person name="Pitluck S."/>
            <person name="Pati A."/>
            <person name="Mavrommatis K."/>
            <person name="Ivanova N."/>
            <person name="Ovchinnikova G."/>
            <person name="Chen A."/>
            <person name="Palaniappan K."/>
            <person name="Schneider S."/>
            <person name="Rohde M."/>
            <person name="Chain P."/>
            <person name="D'haeseleer P."/>
            <person name="Goker M."/>
            <person name="Bristow J."/>
            <person name="Eisen J.A."/>
            <person name="Markowitz V."/>
            <person name="Kyrpides N.C."/>
            <person name="Klenk H.P."/>
            <person name="Hugenholtz P."/>
        </authorList>
    </citation>
    <scope>NUCLEOTIDE SEQUENCE [LARGE SCALE GENOMIC DNA]</scope>
    <source>
        <strain evidence="7">ATCC 29202 / DSM 20476 / NCTC 11029 / RHS 1</strain>
    </source>
</reference>
<evidence type="ECO:0000256" key="1">
    <source>
        <dbReference type="ARBA" id="ARBA00022598"/>
    </source>
</evidence>
<evidence type="ECO:0000256" key="4">
    <source>
        <dbReference type="ARBA" id="ARBA00048819"/>
    </source>
</evidence>
<dbReference type="RefSeq" id="WP_012797638.1">
    <property type="nucleotide sequence ID" value="NC_013165.1"/>
</dbReference>
<dbReference type="AlphaFoldDB" id="C7N311"/>
<keyword evidence="1 5" id="KW-0436">Ligase</keyword>
<dbReference type="Proteomes" id="UP000002026">
    <property type="component" value="Chromosome"/>
</dbReference>
<comment type="similarity">
    <text evidence="5">Belongs to the glutamate--cysteine ligase type 2 family. EgtA subfamily.</text>
</comment>
<dbReference type="KEGG" id="shi:Shel_04720"/>
<evidence type="ECO:0000313" key="6">
    <source>
        <dbReference type="EMBL" id="ACV21532.1"/>
    </source>
</evidence>
<dbReference type="InterPro" id="IPR014746">
    <property type="entry name" value="Gln_synth/guanido_kin_cat_dom"/>
</dbReference>
<keyword evidence="2 5" id="KW-0547">Nucleotide-binding</keyword>
<dbReference type="Gene3D" id="3.30.590.20">
    <property type="match status" value="1"/>
</dbReference>
<comment type="catalytic activity">
    <reaction evidence="4 5">
        <text>L-cysteine + L-glutamate + ATP = gamma-L-glutamyl-L-cysteine + ADP + phosphate + H(+)</text>
        <dbReference type="Rhea" id="RHEA:13285"/>
        <dbReference type="ChEBI" id="CHEBI:15378"/>
        <dbReference type="ChEBI" id="CHEBI:29985"/>
        <dbReference type="ChEBI" id="CHEBI:30616"/>
        <dbReference type="ChEBI" id="CHEBI:35235"/>
        <dbReference type="ChEBI" id="CHEBI:43474"/>
        <dbReference type="ChEBI" id="CHEBI:58173"/>
        <dbReference type="ChEBI" id="CHEBI:456216"/>
        <dbReference type="EC" id="6.3.2.2"/>
    </reaction>
</comment>
<gene>
    <name evidence="6" type="ordered locus">Shel_04720</name>
</gene>
<dbReference type="PANTHER" id="PTHR34378">
    <property type="entry name" value="GLUTAMATE--CYSTEINE LIGASE, CHLOROPLASTIC"/>
    <property type="match status" value="1"/>
</dbReference>
<dbReference type="PANTHER" id="PTHR34378:SF1">
    <property type="entry name" value="GLUTAMATE--CYSTEINE LIGASE, CHLOROPLASTIC"/>
    <property type="match status" value="1"/>
</dbReference>
<dbReference type="EMBL" id="CP001684">
    <property type="protein sequence ID" value="ACV21532.1"/>
    <property type="molecule type" value="Genomic_DNA"/>
</dbReference>
<dbReference type="GO" id="GO:0004357">
    <property type="term" value="F:glutamate-cysteine ligase activity"/>
    <property type="evidence" value="ECO:0007669"/>
    <property type="project" value="UniProtKB-UniRule"/>
</dbReference>
<proteinExistence type="inferred from homology"/>
<organism evidence="6 7">
    <name type="scientific">Slackia heliotrinireducens (strain ATCC 29202 / DSM 20476 / NCTC 11029 / RHS 1)</name>
    <name type="common">Peptococcus heliotrinreducens</name>
    <dbReference type="NCBI Taxonomy" id="471855"/>
    <lineage>
        <taxon>Bacteria</taxon>
        <taxon>Bacillati</taxon>
        <taxon>Actinomycetota</taxon>
        <taxon>Coriobacteriia</taxon>
        <taxon>Eggerthellales</taxon>
        <taxon>Eggerthellaceae</taxon>
        <taxon>Slackia</taxon>
    </lineage>
</organism>
<evidence type="ECO:0000256" key="3">
    <source>
        <dbReference type="ARBA" id="ARBA00022840"/>
    </source>
</evidence>
<protein>
    <recommendedName>
        <fullName evidence="5">Glutamate--cysteine ligase</fullName>
        <ecNumber evidence="5">6.3.2.2</ecNumber>
    </recommendedName>
</protein>
<dbReference type="STRING" id="471855.Shel_04720"/>
<dbReference type="InterPro" id="IPR006336">
    <property type="entry name" value="GCS2"/>
</dbReference>
<evidence type="ECO:0000256" key="2">
    <source>
        <dbReference type="ARBA" id="ARBA00022741"/>
    </source>
</evidence>
<sequence>MERHPNTQALYADQPAREQNIQALVSLFESGIKKQAETLGVEVEHTIVDADGQPLTYSQPNGVADVLEALSATYPQVTKDGIHILGLARPKMNVTIEPAAQIELSAGPFVRLDEVEQAFVQFDNDVAQIIEPHGCRMLTYGYDTSMKAVDKELIPKARYDFMNRYLSTISPYGPRMMRGSASTQISIDFTSEADAVRKLRLSNVLAPIFALICDNTPVFEGKKAPHYMMRTEIWRHLDPVRCNTVPGSLAEDFSFRKYAEYVLGVPAIVAPNGEGGFRYDTRTFGEIYAEVPMERPDVEHALSMQWPDTRLKTYLEIRPADSMPTPYVVAYAGLVKGLFYSESSLNALDDMLCDVLDEALVEDAKTQLMRLGYDAQAYGMPVSDIADKVIELAYAALGSDEKRYLDPLAELVEKRITLTQLSDLW</sequence>
<dbReference type="EC" id="6.3.2.2" evidence="5"/>
<keyword evidence="7" id="KW-1185">Reference proteome</keyword>
<dbReference type="InterPro" id="IPR035434">
    <property type="entry name" value="GCL_bact_plant"/>
</dbReference>
<dbReference type="GO" id="GO:0005524">
    <property type="term" value="F:ATP binding"/>
    <property type="evidence" value="ECO:0007669"/>
    <property type="project" value="UniProtKB-UniRule"/>
</dbReference>
<dbReference type="SUPFAM" id="SSF55931">
    <property type="entry name" value="Glutamine synthetase/guanido kinase"/>
    <property type="match status" value="1"/>
</dbReference>